<name>A0A0F8YRU5_9ZZZZ</name>
<accession>A0A0F8YRU5</accession>
<feature type="non-terminal residue" evidence="1">
    <location>
        <position position="61"/>
    </location>
</feature>
<dbReference type="AlphaFoldDB" id="A0A0F8YRU5"/>
<comment type="caution">
    <text evidence="1">The sequence shown here is derived from an EMBL/GenBank/DDBJ whole genome shotgun (WGS) entry which is preliminary data.</text>
</comment>
<reference evidence="1" key="1">
    <citation type="journal article" date="2015" name="Nature">
        <title>Complex archaea that bridge the gap between prokaryotes and eukaryotes.</title>
        <authorList>
            <person name="Spang A."/>
            <person name="Saw J.H."/>
            <person name="Jorgensen S.L."/>
            <person name="Zaremba-Niedzwiedzka K."/>
            <person name="Martijn J."/>
            <person name="Lind A.E."/>
            <person name="van Eijk R."/>
            <person name="Schleper C."/>
            <person name="Guy L."/>
            <person name="Ettema T.J."/>
        </authorList>
    </citation>
    <scope>NUCLEOTIDE SEQUENCE</scope>
</reference>
<proteinExistence type="predicted"/>
<sequence>MSETGVSIFGSKELEFVLENQEKKISEVMVAVDGVLDGLGRIKKVNDKIGMWLSQILDDPK</sequence>
<organism evidence="1">
    <name type="scientific">marine sediment metagenome</name>
    <dbReference type="NCBI Taxonomy" id="412755"/>
    <lineage>
        <taxon>unclassified sequences</taxon>
        <taxon>metagenomes</taxon>
        <taxon>ecological metagenomes</taxon>
    </lineage>
</organism>
<protein>
    <submittedName>
        <fullName evidence="1">Uncharacterized protein</fullName>
    </submittedName>
</protein>
<evidence type="ECO:0000313" key="1">
    <source>
        <dbReference type="EMBL" id="KKK50746.1"/>
    </source>
</evidence>
<gene>
    <name evidence="1" type="ORF">LCGC14_3121920</name>
</gene>
<dbReference type="EMBL" id="LAZR01067866">
    <property type="protein sequence ID" value="KKK50746.1"/>
    <property type="molecule type" value="Genomic_DNA"/>
</dbReference>